<dbReference type="InterPro" id="IPR027478">
    <property type="entry name" value="LdcA_N"/>
</dbReference>
<dbReference type="AlphaFoldDB" id="A0AAU8ES91"/>
<dbReference type="InterPro" id="IPR029062">
    <property type="entry name" value="Class_I_gatase-like"/>
</dbReference>
<keyword evidence="2" id="KW-0378">Hydrolase</keyword>
<dbReference type="GO" id="GO:0016787">
    <property type="term" value="F:hydrolase activity"/>
    <property type="evidence" value="ECO:0007669"/>
    <property type="project" value="UniProtKB-KW"/>
</dbReference>
<protein>
    <submittedName>
        <fullName evidence="5">S66 peptidase family protein</fullName>
    </submittedName>
</protein>
<evidence type="ECO:0000256" key="1">
    <source>
        <dbReference type="ARBA" id="ARBA00010233"/>
    </source>
</evidence>
<gene>
    <name evidence="5" type="ORF">ABRP34_01445</name>
</gene>
<dbReference type="InterPro" id="IPR027461">
    <property type="entry name" value="Carboxypeptidase_A_C_sf"/>
</dbReference>
<dbReference type="SUPFAM" id="SSF141986">
    <property type="entry name" value="LD-carboxypeptidase A C-terminal domain-like"/>
    <property type="match status" value="1"/>
</dbReference>
<dbReference type="EMBL" id="CP159279">
    <property type="protein sequence ID" value="XCH11708.1"/>
    <property type="molecule type" value="Genomic_DNA"/>
</dbReference>
<dbReference type="CDD" id="cd07062">
    <property type="entry name" value="Peptidase_S66_mccF_like"/>
    <property type="match status" value="1"/>
</dbReference>
<feature type="domain" description="LD-carboxypeptidase C-terminal" evidence="4">
    <location>
        <begin position="208"/>
        <end position="338"/>
    </location>
</feature>
<dbReference type="SUPFAM" id="SSF52317">
    <property type="entry name" value="Class I glutamine amidotransferase-like"/>
    <property type="match status" value="1"/>
</dbReference>
<evidence type="ECO:0000259" key="3">
    <source>
        <dbReference type="Pfam" id="PF02016"/>
    </source>
</evidence>
<organism evidence="5">
    <name type="scientific">Arthrobacter sp. K5</name>
    <dbReference type="NCBI Taxonomy" id="2839623"/>
    <lineage>
        <taxon>Bacteria</taxon>
        <taxon>Bacillati</taxon>
        <taxon>Actinomycetota</taxon>
        <taxon>Actinomycetes</taxon>
        <taxon>Micrococcales</taxon>
        <taxon>Micrococcaceae</taxon>
        <taxon>Arthrobacter</taxon>
    </lineage>
</organism>
<comment type="similarity">
    <text evidence="1">Belongs to the peptidase S66 family.</text>
</comment>
<dbReference type="InterPro" id="IPR040921">
    <property type="entry name" value="Peptidase_S66C"/>
</dbReference>
<evidence type="ECO:0000313" key="5">
    <source>
        <dbReference type="EMBL" id="XCH11708.1"/>
    </source>
</evidence>
<dbReference type="PANTHER" id="PTHR30237">
    <property type="entry name" value="MURAMOYLTETRAPEPTIDE CARBOXYPEPTIDASE"/>
    <property type="match status" value="1"/>
</dbReference>
<name>A0AAU8ES91_9MICC</name>
<reference evidence="5" key="1">
    <citation type="submission" date="2024-06" db="EMBL/GenBank/DDBJ databases">
        <title>Biodegradation of dimethachlon by Arthrobacter sp. K5: mechanistic insights and ecological implications.</title>
        <authorList>
            <person name="Hu S."/>
            <person name="Lu P."/>
        </authorList>
    </citation>
    <scope>NUCLEOTIDE SEQUENCE</scope>
    <source>
        <strain evidence="5">K5</strain>
    </source>
</reference>
<dbReference type="Pfam" id="PF02016">
    <property type="entry name" value="Peptidase_S66"/>
    <property type="match status" value="1"/>
</dbReference>
<dbReference type="InterPro" id="IPR040449">
    <property type="entry name" value="Peptidase_S66_N"/>
</dbReference>
<evidence type="ECO:0000256" key="2">
    <source>
        <dbReference type="ARBA" id="ARBA00022801"/>
    </source>
</evidence>
<dbReference type="Pfam" id="PF17676">
    <property type="entry name" value="Peptidase_S66C"/>
    <property type="match status" value="1"/>
</dbReference>
<proteinExistence type="inferred from homology"/>
<feature type="domain" description="LD-carboxypeptidase N-terminal" evidence="3">
    <location>
        <begin position="19"/>
        <end position="134"/>
    </location>
</feature>
<dbReference type="InterPro" id="IPR003507">
    <property type="entry name" value="S66_fam"/>
</dbReference>
<dbReference type="RefSeq" id="WP_353711968.1">
    <property type="nucleotide sequence ID" value="NZ_CP159279.1"/>
</dbReference>
<accession>A0AAU8ES91</accession>
<dbReference type="PANTHER" id="PTHR30237:SF4">
    <property type="entry name" value="LD-CARBOXYPEPTIDASE C-TERMINAL DOMAIN-CONTAINING PROTEIN"/>
    <property type="match status" value="1"/>
</dbReference>
<sequence>MPQSAAFVPLPKLAPGDRVAVLSPSFAAPGFAPAIHERAMQRLFSVTGLVPVEYATTRTLGASAQERAADVNAAFADPSIRAIFTTVGGDDQITVVAHLNAELALSDPKPFFGYSDNTNILNWLWSLSIPGYYGGSTQVHIGPGPHIDEVHLTSLRAALFEDTHLNIFDPGESEDFGPDWRSPSALTDFGAREPSEPWLWAGPRRIAEGGTWGGCFEVIDQLALANRLPQLERLQGKILLLEASEEIPPAVQIRRWVRALGERGVLSAVDGVIVARPPVSNHGVVPPPHDREQLRTSHYEAVSSEIARYNDDAVVCLGVPFGHTRPQWILPYGGGIRLDGLTQVVTADYTRGAPSS</sequence>
<evidence type="ECO:0000259" key="4">
    <source>
        <dbReference type="Pfam" id="PF17676"/>
    </source>
</evidence>
<dbReference type="Gene3D" id="3.50.30.60">
    <property type="entry name" value="LD-carboxypeptidase A C-terminal domain-like"/>
    <property type="match status" value="1"/>
</dbReference>
<dbReference type="Gene3D" id="3.40.50.10740">
    <property type="entry name" value="Class I glutamine amidotransferase-like"/>
    <property type="match status" value="1"/>
</dbReference>